<dbReference type="SUPFAM" id="SSF53474">
    <property type="entry name" value="alpha/beta-Hydrolases"/>
    <property type="match status" value="1"/>
</dbReference>
<keyword evidence="5" id="KW-0443">Lipid metabolism</keyword>
<evidence type="ECO:0000256" key="1">
    <source>
        <dbReference type="ARBA" id="ARBA00010701"/>
    </source>
</evidence>
<dbReference type="OrthoDB" id="9974421at2759"/>
<dbReference type="GO" id="GO:0016042">
    <property type="term" value="P:lipid catabolic process"/>
    <property type="evidence" value="ECO:0007669"/>
    <property type="project" value="UniProtKB-KW"/>
</dbReference>
<gene>
    <name evidence="9" type="primary">106085797</name>
</gene>
<comment type="similarity">
    <text evidence="1">Belongs to the AB hydrolase superfamily. Lipase family.</text>
</comment>
<evidence type="ECO:0000259" key="8">
    <source>
        <dbReference type="Pfam" id="PF04083"/>
    </source>
</evidence>
<dbReference type="AlphaFoldDB" id="A0A1I8NWV0"/>
<dbReference type="FunFam" id="3.40.50.1820:FF:000057">
    <property type="entry name" value="Lipase"/>
    <property type="match status" value="1"/>
</dbReference>
<evidence type="ECO:0000256" key="7">
    <source>
        <dbReference type="SAM" id="SignalP"/>
    </source>
</evidence>
<keyword evidence="6" id="KW-0325">Glycoprotein</keyword>
<reference evidence="9" key="1">
    <citation type="submission" date="2020-05" db="UniProtKB">
        <authorList>
            <consortium name="EnsemblMetazoa"/>
        </authorList>
    </citation>
    <scope>IDENTIFICATION</scope>
    <source>
        <strain evidence="9">USDA</strain>
    </source>
</reference>
<accession>A0A1I8NWV0</accession>
<evidence type="ECO:0000256" key="6">
    <source>
        <dbReference type="ARBA" id="ARBA00023180"/>
    </source>
</evidence>
<dbReference type="VEuPathDB" id="VectorBase:SCAU002735"/>
<evidence type="ECO:0000256" key="5">
    <source>
        <dbReference type="ARBA" id="ARBA00023098"/>
    </source>
</evidence>
<dbReference type="Gene3D" id="3.40.50.1820">
    <property type="entry name" value="alpha/beta hydrolase"/>
    <property type="match status" value="1"/>
</dbReference>
<dbReference type="KEGG" id="scac:106085797"/>
<keyword evidence="10" id="KW-1185">Reference proteome</keyword>
<dbReference type="InterPro" id="IPR029058">
    <property type="entry name" value="AB_hydrolase_fold"/>
</dbReference>
<protein>
    <recommendedName>
        <fullName evidence="8">Partial AB-hydrolase lipase domain-containing protein</fullName>
    </recommendedName>
</protein>
<dbReference type="Proteomes" id="UP000095300">
    <property type="component" value="Unassembled WGS sequence"/>
</dbReference>
<evidence type="ECO:0000256" key="2">
    <source>
        <dbReference type="ARBA" id="ARBA00022729"/>
    </source>
</evidence>
<feature type="domain" description="Partial AB-hydrolase lipase" evidence="8">
    <location>
        <begin position="85"/>
        <end position="138"/>
    </location>
</feature>
<feature type="signal peptide" evidence="7">
    <location>
        <begin position="1"/>
        <end position="23"/>
    </location>
</feature>
<proteinExistence type="inferred from homology"/>
<keyword evidence="4" id="KW-0442">Lipid degradation</keyword>
<sequence length="445" mass="51464">MSKQHKPQYLLIFCVLAIQEILGTCQTASECSPRFAHTVQDNPFFWNIFGKSKKKGSGGSSKDIDEGSREIDENSPKYEKLKWTTSDWIEKNNFSLEVHYVATEDGYNLTLHRMPRPGSNPVLLVHGLLTSSLAWVVMGPTKSLAFQLFNNEHDVWLANLRGSPYGRNHTRFSIKDGDFWSFSYHEWGRYDLPAIVDHIRNETSFHQVWLIVHSQAFNALLVMCSLLPQYNERVQFVQALAPIASLRNQVKFTNDDVRKVFKFVKKKTSANDYELLPKNFMRDKCLKSSQRTECEKWFTLLAGNGQYERTMNTLLYGQLLQGGSIKEATHLRQLWKSGDFVWYDYEPQGNLLHYGTVEPTSYNLSQVRVPMILYFGDTDAIATPEGVHSIYAHMLEGVKGVYRILADKFNHYDFYISSDVKKLVNDRLLEHKEKTLKNQLKYVIE</sequence>
<dbReference type="EnsemblMetazoa" id="SCAU002735-RA">
    <property type="protein sequence ID" value="SCAU002735-PA"/>
    <property type="gene ID" value="SCAU002735"/>
</dbReference>
<dbReference type="InterPro" id="IPR006693">
    <property type="entry name" value="AB_hydrolase_lipase"/>
</dbReference>
<feature type="chain" id="PRO_5009325620" description="Partial AB-hydrolase lipase domain-containing protein" evidence="7">
    <location>
        <begin position="24"/>
        <end position="445"/>
    </location>
</feature>
<dbReference type="STRING" id="35570.A0A1I8NWV0"/>
<dbReference type="GO" id="GO:0016787">
    <property type="term" value="F:hydrolase activity"/>
    <property type="evidence" value="ECO:0007669"/>
    <property type="project" value="UniProtKB-KW"/>
</dbReference>
<name>A0A1I8NWV0_STOCA</name>
<evidence type="ECO:0000256" key="3">
    <source>
        <dbReference type="ARBA" id="ARBA00022801"/>
    </source>
</evidence>
<dbReference type="Pfam" id="PF04083">
    <property type="entry name" value="Abhydro_lipase"/>
    <property type="match status" value="1"/>
</dbReference>
<dbReference type="PANTHER" id="PTHR11005">
    <property type="entry name" value="LYSOSOMAL ACID LIPASE-RELATED"/>
    <property type="match status" value="1"/>
</dbReference>
<keyword evidence="3" id="KW-0378">Hydrolase</keyword>
<organism evidence="9 10">
    <name type="scientific">Stomoxys calcitrans</name>
    <name type="common">Stable fly</name>
    <name type="synonym">Conops calcitrans</name>
    <dbReference type="NCBI Taxonomy" id="35570"/>
    <lineage>
        <taxon>Eukaryota</taxon>
        <taxon>Metazoa</taxon>
        <taxon>Ecdysozoa</taxon>
        <taxon>Arthropoda</taxon>
        <taxon>Hexapoda</taxon>
        <taxon>Insecta</taxon>
        <taxon>Pterygota</taxon>
        <taxon>Neoptera</taxon>
        <taxon>Endopterygota</taxon>
        <taxon>Diptera</taxon>
        <taxon>Brachycera</taxon>
        <taxon>Muscomorpha</taxon>
        <taxon>Muscoidea</taxon>
        <taxon>Muscidae</taxon>
        <taxon>Stomoxys</taxon>
    </lineage>
</organism>
<evidence type="ECO:0000256" key="4">
    <source>
        <dbReference type="ARBA" id="ARBA00022963"/>
    </source>
</evidence>
<keyword evidence="2 7" id="KW-0732">Signal</keyword>
<evidence type="ECO:0000313" key="10">
    <source>
        <dbReference type="Proteomes" id="UP000095300"/>
    </source>
</evidence>
<evidence type="ECO:0000313" key="9">
    <source>
        <dbReference type="EnsemblMetazoa" id="SCAU002735-PA"/>
    </source>
</evidence>